<feature type="domain" description="SDA1 C-terminal" evidence="10">
    <location>
        <begin position="592"/>
        <end position="638"/>
    </location>
</feature>
<comment type="subcellular location">
    <subcellularLocation>
        <location evidence="6">Nucleus</location>
        <location evidence="6">Nucleolus</location>
    </subcellularLocation>
</comment>
<reference evidence="11" key="2">
    <citation type="journal article" date="2023" name="Science">
        <title>Genomic signatures of disease resistance in endangered staghorn corals.</title>
        <authorList>
            <person name="Vollmer S.V."/>
            <person name="Selwyn J.D."/>
            <person name="Despard B.A."/>
            <person name="Roesel C.L."/>
        </authorList>
    </citation>
    <scope>NUCLEOTIDE SEQUENCE</scope>
    <source>
        <strain evidence="11">K2</strain>
    </source>
</reference>
<feature type="domain" description="SDA1 N-terminal" evidence="9">
    <location>
        <begin position="46"/>
        <end position="395"/>
    </location>
</feature>
<gene>
    <name evidence="11" type="ORF">P5673_013098</name>
</gene>
<feature type="compositionally biased region" description="Acidic residues" evidence="7">
    <location>
        <begin position="441"/>
        <end position="458"/>
    </location>
</feature>
<reference evidence="11" key="1">
    <citation type="journal article" date="2023" name="G3 (Bethesda)">
        <title>Whole genome assembly and annotation of the endangered Caribbean coral Acropora cervicornis.</title>
        <authorList>
            <person name="Selwyn J.D."/>
            <person name="Vollmer S.V."/>
        </authorList>
    </citation>
    <scope>NUCLEOTIDE SEQUENCE</scope>
    <source>
        <strain evidence="11">K2</strain>
    </source>
</reference>
<comment type="caution">
    <text evidence="11">The sequence shown here is derived from an EMBL/GenBank/DDBJ whole genome shotgun (WGS) entry which is preliminary data.</text>
</comment>
<dbReference type="GO" id="GO:0000055">
    <property type="term" value="P:ribosomal large subunit export from nucleus"/>
    <property type="evidence" value="ECO:0007669"/>
    <property type="project" value="UniProtKB-UniRule"/>
</dbReference>
<dbReference type="Pfam" id="PF21638">
    <property type="entry name" value="SDA1_C"/>
    <property type="match status" value="1"/>
</dbReference>
<comment type="similarity">
    <text evidence="1 6">Belongs to the SDA1 family.</text>
</comment>
<dbReference type="GO" id="GO:0015031">
    <property type="term" value="P:protein transport"/>
    <property type="evidence" value="ECO:0007669"/>
    <property type="project" value="UniProtKB-KW"/>
</dbReference>
<evidence type="ECO:0000259" key="8">
    <source>
        <dbReference type="Pfam" id="PF05285"/>
    </source>
</evidence>
<keyword evidence="3 6" id="KW-0690">Ribosome biogenesis</keyword>
<evidence type="ECO:0000256" key="2">
    <source>
        <dbReference type="ARBA" id="ARBA00022448"/>
    </source>
</evidence>
<feature type="compositionally biased region" description="Basic and acidic residues" evidence="7">
    <location>
        <begin position="473"/>
        <end position="492"/>
    </location>
</feature>
<dbReference type="Pfam" id="PF05285">
    <property type="entry name" value="SDA1_dom"/>
    <property type="match status" value="1"/>
</dbReference>
<evidence type="ECO:0000256" key="6">
    <source>
        <dbReference type="RuleBase" id="RU365057"/>
    </source>
</evidence>
<dbReference type="Proteomes" id="UP001249851">
    <property type="component" value="Unassembled WGS sequence"/>
</dbReference>
<feature type="region of interest" description="Disordered" evidence="7">
    <location>
        <begin position="526"/>
        <end position="547"/>
    </location>
</feature>
<sequence>MTEKKGNKLPNNLPQLQNLVKRDPDSYREELDPSNENKTLGELAMFISQVAHCYTVELEQFPQELIDVLQQHFSVMDSDLRMTFCRALILLRNKNLLSPTSLLELFFRLFRCKDKLLRETLFSHIVTDIKNINAKHKNNKVNTKSLDVMIELYRRNIWKDAKTVNVITTACFSPVTKILVAAFTFFLGKDEVNKEEGEVDDDSDQEVDHSAIKRMLHAQGLSKKTRKKEFKIKKALASFKKRKKRRNMDTTAVNFSALHLVNDPQGFSEKLFKRLETCKERFEVKIMMMDLISRLIAVHQLFLFNFYPYIQRYLQPHQREVTKLLTCFAQACHELVPPDVVESGLKTIVNNFVTERNSNEVMAVGLNAVREVSARCPLAMTEDLLQDLVLYKKSKDKSVIMASRSLIQLFRAVNPTLLHRNDRGRPTEDSKDFTVKQYGDWESDNGDDDDDGDDDDAWVDVPHSSDEAEENGDQGKKEVDENKEDEKKDFKSKAARISQTRLLTDEDFQKIRNMEAARALNIKSSKKRKMETDVDEPPERGELISVGDIENIHKKRKHDKESRLETVLAGREGREKFSSKKARNKRFSEFASTTNKEKKKNKNFMMMRQNRNVRGKPKRSFREKQIALKNALLKSRKAKY</sequence>
<name>A0AAD9V6T2_ACRCE</name>
<keyword evidence="5 6" id="KW-0539">Nucleus</keyword>
<dbReference type="GO" id="GO:0005730">
    <property type="term" value="C:nucleolus"/>
    <property type="evidence" value="ECO:0007669"/>
    <property type="project" value="UniProtKB-SubCell"/>
</dbReference>
<evidence type="ECO:0000259" key="10">
    <source>
        <dbReference type="Pfam" id="PF21638"/>
    </source>
</evidence>
<evidence type="ECO:0000256" key="7">
    <source>
        <dbReference type="SAM" id="MobiDB-lite"/>
    </source>
</evidence>
<keyword evidence="2 6" id="KW-0813">Transport</keyword>
<evidence type="ECO:0000256" key="1">
    <source>
        <dbReference type="ARBA" id="ARBA00005783"/>
    </source>
</evidence>
<evidence type="ECO:0000256" key="3">
    <source>
        <dbReference type="ARBA" id="ARBA00022517"/>
    </source>
</evidence>
<accession>A0AAD9V6T2</accession>
<keyword evidence="12" id="KW-1185">Reference proteome</keyword>
<dbReference type="GO" id="GO:0042273">
    <property type="term" value="P:ribosomal large subunit biogenesis"/>
    <property type="evidence" value="ECO:0007669"/>
    <property type="project" value="UniProtKB-UniRule"/>
</dbReference>
<evidence type="ECO:0000259" key="9">
    <source>
        <dbReference type="Pfam" id="PF08158"/>
    </source>
</evidence>
<dbReference type="EMBL" id="JARQWQ010000025">
    <property type="protein sequence ID" value="KAK2563401.1"/>
    <property type="molecule type" value="Genomic_DNA"/>
</dbReference>
<dbReference type="SUPFAM" id="SSF48371">
    <property type="entry name" value="ARM repeat"/>
    <property type="match status" value="1"/>
</dbReference>
<organism evidence="11 12">
    <name type="scientific">Acropora cervicornis</name>
    <name type="common">Staghorn coral</name>
    <dbReference type="NCBI Taxonomy" id="6130"/>
    <lineage>
        <taxon>Eukaryota</taxon>
        <taxon>Metazoa</taxon>
        <taxon>Cnidaria</taxon>
        <taxon>Anthozoa</taxon>
        <taxon>Hexacorallia</taxon>
        <taxon>Scleractinia</taxon>
        <taxon>Astrocoeniina</taxon>
        <taxon>Acroporidae</taxon>
        <taxon>Acropora</taxon>
    </lineage>
</organism>
<dbReference type="InterPro" id="IPR012977">
    <property type="entry name" value="SDA1_N"/>
</dbReference>
<keyword evidence="4 6" id="KW-0653">Protein transport</keyword>
<dbReference type="PANTHER" id="PTHR12730">
    <property type="entry name" value="HSDA/SDA1-RELATED"/>
    <property type="match status" value="1"/>
</dbReference>
<dbReference type="PANTHER" id="PTHR12730:SF0">
    <property type="entry name" value="PROTEIN SDA1 HOMOLOG"/>
    <property type="match status" value="1"/>
</dbReference>
<evidence type="ECO:0000313" key="12">
    <source>
        <dbReference type="Proteomes" id="UP001249851"/>
    </source>
</evidence>
<dbReference type="AlphaFoldDB" id="A0AAD9V6T2"/>
<protein>
    <recommendedName>
        <fullName evidence="6">Protein SDA1</fullName>
    </recommendedName>
</protein>
<proteinExistence type="inferred from homology"/>
<dbReference type="InterPro" id="IPR007949">
    <property type="entry name" value="SDA1_MD"/>
</dbReference>
<evidence type="ECO:0000256" key="5">
    <source>
        <dbReference type="ARBA" id="ARBA00023242"/>
    </source>
</evidence>
<dbReference type="InterPro" id="IPR016024">
    <property type="entry name" value="ARM-type_fold"/>
</dbReference>
<evidence type="ECO:0000256" key="4">
    <source>
        <dbReference type="ARBA" id="ARBA00022927"/>
    </source>
</evidence>
<dbReference type="Pfam" id="PF08158">
    <property type="entry name" value="SDA1_HEAT"/>
    <property type="match status" value="1"/>
</dbReference>
<evidence type="ECO:0000313" key="11">
    <source>
        <dbReference type="EMBL" id="KAK2563401.1"/>
    </source>
</evidence>
<dbReference type="InterPro" id="IPR027312">
    <property type="entry name" value="Sda1"/>
</dbReference>
<feature type="compositionally biased region" description="Basic and acidic residues" evidence="7">
    <location>
        <begin position="419"/>
        <end position="434"/>
    </location>
</feature>
<feature type="region of interest" description="Disordered" evidence="7">
    <location>
        <begin position="419"/>
        <end position="494"/>
    </location>
</feature>
<dbReference type="InterPro" id="IPR048292">
    <property type="entry name" value="SDA1_C"/>
</dbReference>
<feature type="domain" description="SDA1 middle" evidence="8">
    <location>
        <begin position="442"/>
        <end position="570"/>
    </location>
</feature>
<comment type="function">
    <text evidence="6">Required for 60S pre-ribosomal subunits export to the cytoplasm.</text>
</comment>